<dbReference type="InterPro" id="IPR016691">
    <property type="entry name" value="TRMT11"/>
</dbReference>
<evidence type="ECO:0000256" key="11">
    <source>
        <dbReference type="ARBA" id="ARBA00065434"/>
    </source>
</evidence>
<evidence type="ECO:0000256" key="8">
    <source>
        <dbReference type="ARBA" id="ARBA00022884"/>
    </source>
</evidence>
<dbReference type="GO" id="GO:0005737">
    <property type="term" value="C:cytoplasm"/>
    <property type="evidence" value="ECO:0007669"/>
    <property type="project" value="UniProtKB-SubCell"/>
</dbReference>
<keyword evidence="4 15" id="KW-0489">Methyltransferase</keyword>
<evidence type="ECO:0000256" key="2">
    <source>
        <dbReference type="ARBA" id="ARBA00022490"/>
    </source>
</evidence>
<evidence type="ECO:0000256" key="16">
    <source>
        <dbReference type="SAM" id="MobiDB-lite"/>
    </source>
</evidence>
<dbReference type="InterPro" id="IPR002052">
    <property type="entry name" value="DNA_methylase_N6_adenine_CS"/>
</dbReference>
<keyword evidence="7 15" id="KW-0819">tRNA processing</keyword>
<dbReference type="InterPro" id="IPR029063">
    <property type="entry name" value="SAM-dependent_MTases_sf"/>
</dbReference>
<sequence length="524" mass="60285">MIILTLLNLPKSLLTRYNVKIPKLHSISSRKMSTSEAKRNFDKYLFWFANEHVDFRVGELKAILSLLDVDIPLPDSIIEPFLILELPSESIALDIAKRSVTLKCILELWAEATNVQTLHSILKSYPQHVIKSYFAPDKSFKIKVEMFCNSQTEQEKLEKIESFHYLPIEGRVKLKNPDLSLQYIEYFGLDPNTIPEEPFRVFFGRKLADGRRDIITQLSLKSRKFIGNTSMDAQLSLIMANQGRVMPGDLVFDPFVGSGSLLISAAYFGAYVFGCDIDFMMLHGKTRPTRKQVRHIPRQNESVCVNFEQYGLRSRYIDVLVADSSVPFWRSGLLLDAIITDPPYGIREATEKVGTTKPCARSSPEVPDGSFHYPSKVDYSLPDILTDLMDFSARHLRVGGRLVYWIPVFRSEYCEDDLPKHSCFSLISNSEQVLSAHTSRRLLTYEKSRQPETNASKESVVSRESVSFRDKFFNHAEETRQMKRKKKMENYQNYQIKLRDTTNETKETDGELSELSDQIERHDK</sequence>
<dbReference type="PANTHER" id="PTHR13370:SF3">
    <property type="entry name" value="TRNA (GUANINE(10)-N2)-METHYLTRANSFERASE HOMOLOG"/>
    <property type="match status" value="1"/>
</dbReference>
<feature type="region of interest" description="Disordered" evidence="16">
    <location>
        <begin position="494"/>
        <end position="524"/>
    </location>
</feature>
<dbReference type="PIRSF" id="PIRSF017259">
    <property type="entry name" value="tRNA_mtfrase_TRM11"/>
    <property type="match status" value="1"/>
</dbReference>
<evidence type="ECO:0000259" key="17">
    <source>
        <dbReference type="Pfam" id="PF01170"/>
    </source>
</evidence>
<accession>A0A8D8SDL6</accession>
<dbReference type="GO" id="GO:0000049">
    <property type="term" value="F:tRNA binding"/>
    <property type="evidence" value="ECO:0007669"/>
    <property type="project" value="UniProtKB-UniRule"/>
</dbReference>
<evidence type="ECO:0000256" key="3">
    <source>
        <dbReference type="ARBA" id="ARBA00022555"/>
    </source>
</evidence>
<dbReference type="InterPro" id="IPR059073">
    <property type="entry name" value="TRMT11_N"/>
</dbReference>
<dbReference type="SUPFAM" id="SSF53335">
    <property type="entry name" value="S-adenosyl-L-methionine-dependent methyltransferases"/>
    <property type="match status" value="1"/>
</dbReference>
<dbReference type="Pfam" id="PF25904">
    <property type="entry name" value="Tmrp11_N"/>
    <property type="match status" value="1"/>
</dbReference>
<evidence type="ECO:0000256" key="5">
    <source>
        <dbReference type="ARBA" id="ARBA00022679"/>
    </source>
</evidence>
<reference evidence="19" key="1">
    <citation type="submission" date="2021-05" db="EMBL/GenBank/DDBJ databases">
        <authorList>
            <person name="Alioto T."/>
            <person name="Alioto T."/>
            <person name="Gomez Garrido J."/>
        </authorList>
    </citation>
    <scope>NUCLEOTIDE SEQUENCE</scope>
</reference>
<dbReference type="InterPro" id="IPR000241">
    <property type="entry name" value="RlmKL-like_Mtase"/>
</dbReference>
<dbReference type="EMBL" id="HBUF01213778">
    <property type="protein sequence ID" value="CAG6666315.1"/>
    <property type="molecule type" value="Transcribed_RNA"/>
</dbReference>
<feature type="compositionally biased region" description="Basic and acidic residues" evidence="16">
    <location>
        <begin position="497"/>
        <end position="509"/>
    </location>
</feature>
<evidence type="ECO:0000256" key="13">
    <source>
        <dbReference type="ARBA" id="ARBA00067484"/>
    </source>
</evidence>
<dbReference type="GO" id="GO:0160102">
    <property type="term" value="F:tRNA (guanine(10)-N2)-methyltransferase activity"/>
    <property type="evidence" value="ECO:0007669"/>
    <property type="project" value="UniProtKB-EC"/>
</dbReference>
<evidence type="ECO:0000256" key="9">
    <source>
        <dbReference type="ARBA" id="ARBA00050985"/>
    </source>
</evidence>
<dbReference type="GO" id="GO:0043527">
    <property type="term" value="C:tRNA methyltransferase complex"/>
    <property type="evidence" value="ECO:0007669"/>
    <property type="project" value="UniProtKB-ARBA"/>
</dbReference>
<comment type="catalytic activity">
    <reaction evidence="9">
        <text>guanosine(10) in tRNA + S-adenosyl-L-methionine = N(2)-methylguanosine(10) in tRNA + S-adenosyl-L-homocysteine + H(+)</text>
        <dbReference type="Rhea" id="RHEA:43128"/>
        <dbReference type="Rhea" id="RHEA-COMP:10355"/>
        <dbReference type="Rhea" id="RHEA-COMP:10357"/>
        <dbReference type="ChEBI" id="CHEBI:15378"/>
        <dbReference type="ChEBI" id="CHEBI:57856"/>
        <dbReference type="ChEBI" id="CHEBI:59789"/>
        <dbReference type="ChEBI" id="CHEBI:74269"/>
        <dbReference type="ChEBI" id="CHEBI:74481"/>
        <dbReference type="EC" id="2.1.1.214"/>
    </reaction>
    <physiologicalReaction direction="left-to-right" evidence="9">
        <dbReference type="Rhea" id="RHEA:43129"/>
    </physiologicalReaction>
</comment>
<comment type="subcellular location">
    <subcellularLocation>
        <location evidence="1">Cytoplasm</location>
    </subcellularLocation>
</comment>
<keyword evidence="6 15" id="KW-0949">S-adenosyl-L-methionine</keyword>
<dbReference type="GO" id="GO:0008033">
    <property type="term" value="P:tRNA processing"/>
    <property type="evidence" value="ECO:0007669"/>
    <property type="project" value="UniProtKB-UniRule"/>
</dbReference>
<evidence type="ECO:0000256" key="12">
    <source>
        <dbReference type="ARBA" id="ARBA00066937"/>
    </source>
</evidence>
<proteinExistence type="inferred from homology"/>
<dbReference type="PRINTS" id="PR00507">
    <property type="entry name" value="N12N6MTFRASE"/>
</dbReference>
<comment type="function">
    <text evidence="10">Catalytic subunit of the TRMT11-TRM112 methyltransferase complex, that specifically mediates the S-adenosyl-L-methionine-dependent N(2)-methylation of guanosine nucleotide at position 10 (m2G10) in tRNAs. This is one of the major tRNA (guanine-N(2))-methyltransferases.</text>
</comment>
<feature type="domain" description="tRNA (guanine(10)-N(2))-methyltransferase TRMT11 N-terminal" evidence="18">
    <location>
        <begin position="43"/>
        <end position="212"/>
    </location>
</feature>
<evidence type="ECO:0000313" key="19">
    <source>
        <dbReference type="EMBL" id="CAG6666315.1"/>
    </source>
</evidence>
<comment type="similarity">
    <text evidence="15">Belongs to the class I-like SAM-binding methyltransferase superfamily. TRM11 methyltransferase family.</text>
</comment>
<name>A0A8D8SDL6_9HEMI</name>
<evidence type="ECO:0000256" key="15">
    <source>
        <dbReference type="PROSITE-ProRule" id="PRU00959"/>
    </source>
</evidence>
<keyword evidence="5 15" id="KW-0808">Transferase</keyword>
<feature type="domain" description="Ribosomal RNA large subunit methyltransferase K/L-like methyltransferase" evidence="17">
    <location>
        <begin position="222"/>
        <end position="352"/>
    </location>
</feature>
<keyword evidence="8 15" id="KW-0694">RNA-binding</keyword>
<evidence type="ECO:0000256" key="14">
    <source>
        <dbReference type="ARBA" id="ARBA00075308"/>
    </source>
</evidence>
<dbReference type="Gene3D" id="3.40.50.150">
    <property type="entry name" value="Vaccinia Virus protein VP39"/>
    <property type="match status" value="1"/>
</dbReference>
<evidence type="ECO:0000259" key="18">
    <source>
        <dbReference type="Pfam" id="PF25904"/>
    </source>
</evidence>
<evidence type="ECO:0000256" key="4">
    <source>
        <dbReference type="ARBA" id="ARBA00022603"/>
    </source>
</evidence>
<evidence type="ECO:0000256" key="6">
    <source>
        <dbReference type="ARBA" id="ARBA00022691"/>
    </source>
</evidence>
<keyword evidence="3 15" id="KW-0820">tRNA-binding</keyword>
<dbReference type="GO" id="GO:0032259">
    <property type="term" value="P:methylation"/>
    <property type="evidence" value="ECO:0007669"/>
    <property type="project" value="UniProtKB-UniRule"/>
</dbReference>
<evidence type="ECO:0000256" key="1">
    <source>
        <dbReference type="ARBA" id="ARBA00004496"/>
    </source>
</evidence>
<protein>
    <recommendedName>
        <fullName evidence="13">tRNA (guanine(10)-N(2))-methyltransferase TRMT11</fullName>
        <ecNumber evidence="12">2.1.1.214</ecNumber>
    </recommendedName>
    <alternativeName>
        <fullName evidence="14">tRNA methyltransferase 11 homolog</fullName>
    </alternativeName>
</protein>
<dbReference type="PROSITE" id="PS00092">
    <property type="entry name" value="N6_MTASE"/>
    <property type="match status" value="1"/>
</dbReference>
<dbReference type="Pfam" id="PF01170">
    <property type="entry name" value="UPF0020"/>
    <property type="match status" value="1"/>
</dbReference>
<dbReference type="PROSITE" id="PS51627">
    <property type="entry name" value="SAM_MT_TRM11"/>
    <property type="match status" value="1"/>
</dbReference>
<dbReference type="EC" id="2.1.1.214" evidence="12"/>
<comment type="subunit">
    <text evidence="11">Part of the heterodimeric TRMT11-TRM112 methyltransferase complex; this complex forms an active tRNA methyltransferase, where TRMT112 acts as an activator of the catalytic subunit TRMT11.</text>
</comment>
<keyword evidence="2" id="KW-0963">Cytoplasm</keyword>
<evidence type="ECO:0000256" key="10">
    <source>
        <dbReference type="ARBA" id="ARBA00056270"/>
    </source>
</evidence>
<organism evidence="19">
    <name type="scientific">Cacopsylla melanoneura</name>
    <dbReference type="NCBI Taxonomy" id="428564"/>
    <lineage>
        <taxon>Eukaryota</taxon>
        <taxon>Metazoa</taxon>
        <taxon>Ecdysozoa</taxon>
        <taxon>Arthropoda</taxon>
        <taxon>Hexapoda</taxon>
        <taxon>Insecta</taxon>
        <taxon>Pterygota</taxon>
        <taxon>Neoptera</taxon>
        <taxon>Paraneoptera</taxon>
        <taxon>Hemiptera</taxon>
        <taxon>Sternorrhyncha</taxon>
        <taxon>Psylloidea</taxon>
        <taxon>Psyllidae</taxon>
        <taxon>Psyllinae</taxon>
        <taxon>Cacopsylla</taxon>
    </lineage>
</organism>
<dbReference type="PANTHER" id="PTHR13370">
    <property type="entry name" value="RNA METHYLASE-RELATED"/>
    <property type="match status" value="1"/>
</dbReference>
<dbReference type="AlphaFoldDB" id="A0A8D8SDL6"/>
<evidence type="ECO:0000256" key="7">
    <source>
        <dbReference type="ARBA" id="ARBA00022694"/>
    </source>
</evidence>